<dbReference type="PATRIC" id="fig|1502295.3.peg.440"/>
<name>A0A087S1W6_9ARCH</name>
<proteinExistence type="predicted"/>
<gene>
    <name evidence="1" type="ORF">AAA799P11_00460</name>
</gene>
<evidence type="ECO:0000313" key="1">
    <source>
        <dbReference type="EMBL" id="KFM19720.1"/>
    </source>
</evidence>
<sequence length="204" mass="23385">MRKLGTIDLEVLHLAVKGNGTFDETHLENSELKRLGVGKILDTLGSLKDRKFISLNSNGSFSITPVAREILWGKEIPTWAKILRLLQIKSCSMEQIVDILRMPEVEIQQEVEKLRQNQFVLMSPQRQDEKIIKVYEILPEGVEEIDKTETEGFDKIKFGEIKSEVEILSLIDDVIKDIQDSQIELENKTKIIDKLSKLKTKLNV</sequence>
<organism evidence="1 2">
    <name type="scientific">Marine Group I thaumarchaeote SCGC AAA799-P11</name>
    <dbReference type="NCBI Taxonomy" id="1502295"/>
    <lineage>
        <taxon>Archaea</taxon>
        <taxon>Nitrososphaerota</taxon>
        <taxon>Marine Group I</taxon>
    </lineage>
</organism>
<reference evidence="1 2" key="1">
    <citation type="submission" date="2014-06" db="EMBL/GenBank/DDBJ databases">
        <authorList>
            <person name="Ngugi D.K."/>
            <person name="Blom J."/>
            <person name="Alam I."/>
            <person name="Rashid M."/>
            <person name="Baalawi W."/>
            <person name="Zhang G."/>
            <person name="Hikmawan T."/>
            <person name="Guan Y."/>
            <person name="Antunes A."/>
            <person name="Siam R."/>
            <person name="El-Dorry H."/>
            <person name="Bajic V."/>
            <person name="Stingl U."/>
        </authorList>
    </citation>
    <scope>NUCLEOTIDE SEQUENCE [LARGE SCALE GENOMIC DNA]</scope>
    <source>
        <strain evidence="1">SCGC AAA799-P11</strain>
    </source>
</reference>
<comment type="caution">
    <text evidence="1">The sequence shown here is derived from an EMBL/GenBank/DDBJ whole genome shotgun (WGS) entry which is preliminary data.</text>
</comment>
<accession>A0A087S1W6</accession>
<dbReference type="Proteomes" id="UP000029387">
    <property type="component" value="Unassembled WGS sequence"/>
</dbReference>
<dbReference type="AlphaFoldDB" id="A0A087S1W6"/>
<protein>
    <submittedName>
        <fullName evidence="1">Uncharacterized protein</fullName>
    </submittedName>
</protein>
<dbReference type="EMBL" id="JOSZ01000005">
    <property type="protein sequence ID" value="KFM19720.1"/>
    <property type="molecule type" value="Genomic_DNA"/>
</dbReference>
<evidence type="ECO:0000313" key="2">
    <source>
        <dbReference type="Proteomes" id="UP000029387"/>
    </source>
</evidence>
<keyword evidence="2" id="KW-1185">Reference proteome</keyword>